<evidence type="ECO:0000313" key="1">
    <source>
        <dbReference type="Proteomes" id="UP000050640"/>
    </source>
</evidence>
<organism evidence="1 2">
    <name type="scientific">Elaeophora elaphi</name>
    <dbReference type="NCBI Taxonomy" id="1147741"/>
    <lineage>
        <taxon>Eukaryota</taxon>
        <taxon>Metazoa</taxon>
        <taxon>Ecdysozoa</taxon>
        <taxon>Nematoda</taxon>
        <taxon>Chromadorea</taxon>
        <taxon>Rhabditida</taxon>
        <taxon>Spirurina</taxon>
        <taxon>Spiruromorpha</taxon>
        <taxon>Filarioidea</taxon>
        <taxon>Onchocercidae</taxon>
        <taxon>Elaeophora</taxon>
    </lineage>
</organism>
<keyword evidence="1" id="KW-1185">Reference proteome</keyword>
<name>A0A0R3RXI5_9BILA</name>
<dbReference type="AlphaFoldDB" id="A0A0R3RXI5"/>
<evidence type="ECO:0000313" key="2">
    <source>
        <dbReference type="WBParaSite" id="EEL_0000693501-mRNA-1"/>
    </source>
</evidence>
<sequence>MCTLREFTSDDDLEEALSILNCPAYIPIHNIVRNYRIRS</sequence>
<protein>
    <submittedName>
        <fullName evidence="2">Uncharacterized protein</fullName>
    </submittedName>
</protein>
<dbReference type="Proteomes" id="UP000050640">
    <property type="component" value="Unplaced"/>
</dbReference>
<dbReference type="WBParaSite" id="EEL_0000693501-mRNA-1">
    <property type="protein sequence ID" value="EEL_0000693501-mRNA-1"/>
    <property type="gene ID" value="EEL_0000693501"/>
</dbReference>
<proteinExistence type="predicted"/>
<accession>A0A0R3RXI5</accession>
<reference evidence="2" key="1">
    <citation type="submission" date="2017-02" db="UniProtKB">
        <authorList>
            <consortium name="WormBaseParasite"/>
        </authorList>
    </citation>
    <scope>IDENTIFICATION</scope>
</reference>